<dbReference type="GO" id="GO:0005615">
    <property type="term" value="C:extracellular space"/>
    <property type="evidence" value="ECO:0007669"/>
    <property type="project" value="TreeGrafter"/>
</dbReference>
<dbReference type="Proteomes" id="UP000008312">
    <property type="component" value="Unassembled WGS sequence"/>
</dbReference>
<reference evidence="10" key="1">
    <citation type="submission" date="2010-02" db="EMBL/GenBank/DDBJ databases">
        <title>Sequencing and annotation of the Blastocystis hominis genome.</title>
        <authorList>
            <person name="Wincker P."/>
        </authorList>
    </citation>
    <scope>NUCLEOTIDE SEQUENCE</scope>
    <source>
        <strain evidence="10">Singapore isolate B</strain>
    </source>
</reference>
<dbReference type="PRINTS" id="PR00756">
    <property type="entry name" value="ALADIPTASE"/>
</dbReference>
<dbReference type="InterPro" id="IPR027268">
    <property type="entry name" value="Peptidase_M4/M1_CTD_sf"/>
</dbReference>
<dbReference type="InterPro" id="IPR042097">
    <property type="entry name" value="Aminopeptidase_N-like_N_sf"/>
</dbReference>
<dbReference type="EMBL" id="FN668650">
    <property type="protein sequence ID" value="CBK22508.2"/>
    <property type="molecule type" value="Genomic_DNA"/>
</dbReference>
<evidence type="ECO:0000256" key="3">
    <source>
        <dbReference type="ARBA" id="ARBA00022670"/>
    </source>
</evidence>
<protein>
    <submittedName>
        <fullName evidence="10">Uncharacterized protein</fullName>
    </submittedName>
</protein>
<dbReference type="Pfam" id="PF01433">
    <property type="entry name" value="Peptidase_M1"/>
    <property type="match status" value="1"/>
</dbReference>
<dbReference type="Pfam" id="PF17900">
    <property type="entry name" value="Peptidase_M1_N"/>
    <property type="match status" value="1"/>
</dbReference>
<evidence type="ECO:0000256" key="4">
    <source>
        <dbReference type="ARBA" id="ARBA00022723"/>
    </source>
</evidence>
<accession>D8M3N5</accession>
<evidence type="ECO:0000259" key="8">
    <source>
        <dbReference type="Pfam" id="PF01433"/>
    </source>
</evidence>
<feature type="domain" description="Peptidase M1 membrane alanine aminopeptidase" evidence="8">
    <location>
        <begin position="124"/>
        <end position="328"/>
    </location>
</feature>
<dbReference type="GO" id="GO:0043171">
    <property type="term" value="P:peptide catabolic process"/>
    <property type="evidence" value="ECO:0007669"/>
    <property type="project" value="TreeGrafter"/>
</dbReference>
<dbReference type="GO" id="GO:0008270">
    <property type="term" value="F:zinc ion binding"/>
    <property type="evidence" value="ECO:0007669"/>
    <property type="project" value="InterPro"/>
</dbReference>
<dbReference type="SUPFAM" id="SSF63737">
    <property type="entry name" value="Leukotriene A4 hydrolase N-terminal domain"/>
    <property type="match status" value="1"/>
</dbReference>
<evidence type="ECO:0000256" key="2">
    <source>
        <dbReference type="ARBA" id="ARBA00010136"/>
    </source>
</evidence>
<evidence type="ECO:0000256" key="5">
    <source>
        <dbReference type="ARBA" id="ARBA00022801"/>
    </source>
</evidence>
<dbReference type="PANTHER" id="PTHR11533:SF299">
    <property type="entry name" value="AMINOPEPTIDASE"/>
    <property type="match status" value="1"/>
</dbReference>
<name>D8M3N5_BLAHO</name>
<comment type="similarity">
    <text evidence="2">Belongs to the peptidase M1 family.</text>
</comment>
<dbReference type="InterPro" id="IPR001930">
    <property type="entry name" value="Peptidase_M1"/>
</dbReference>
<dbReference type="AlphaFoldDB" id="D8M3N5"/>
<evidence type="ECO:0000259" key="9">
    <source>
        <dbReference type="Pfam" id="PF17900"/>
    </source>
</evidence>
<keyword evidence="11" id="KW-1185">Reference proteome</keyword>
<keyword evidence="3" id="KW-0645">Protease</keyword>
<keyword evidence="7" id="KW-0482">Metalloprotease</keyword>
<dbReference type="Gene3D" id="1.10.390.10">
    <property type="entry name" value="Neutral Protease Domain 2"/>
    <property type="match status" value="1"/>
</dbReference>
<dbReference type="GO" id="GO:0042277">
    <property type="term" value="F:peptide binding"/>
    <property type="evidence" value="ECO:0007669"/>
    <property type="project" value="TreeGrafter"/>
</dbReference>
<dbReference type="GO" id="GO:0006508">
    <property type="term" value="P:proteolysis"/>
    <property type="evidence" value="ECO:0007669"/>
    <property type="project" value="UniProtKB-KW"/>
</dbReference>
<dbReference type="GO" id="GO:0070006">
    <property type="term" value="F:metalloaminopeptidase activity"/>
    <property type="evidence" value="ECO:0007669"/>
    <property type="project" value="TreeGrafter"/>
</dbReference>
<dbReference type="SUPFAM" id="SSF55486">
    <property type="entry name" value="Metalloproteases ('zincins'), catalytic domain"/>
    <property type="match status" value="1"/>
</dbReference>
<evidence type="ECO:0000256" key="1">
    <source>
        <dbReference type="ARBA" id="ARBA00001947"/>
    </source>
</evidence>
<dbReference type="GO" id="GO:0016020">
    <property type="term" value="C:membrane"/>
    <property type="evidence" value="ECO:0007669"/>
    <property type="project" value="TreeGrafter"/>
</dbReference>
<dbReference type="InParanoid" id="D8M3N5"/>
<sequence length="602" mass="68524">MTQFEPNFARTFLPTFDEPHIKMVFEMTFITPSNLTLLFNTPPRSSSPILLESRSGTLLSYTQTTFEPTPPMSAYLLAAGIGPFQSIHQNTRYGVKLSIHFPLCTPFIPHALSSIGANPRDFEYALGVSVHALEFFQSNIGEPYPFSHLQVLLAPNFAAAAMENFGLILIRSEYLAIPAGESNDDLKRRIGYVLSHEIAHQWFGNLVTARDWSEVYLQEGFATLLGHRCVDSRDSSLQSTATFFAADVAELYEYDVEANAVAIKPELLSGKDAVNSFSAVSYTKSALLLGAIEDEMVEIGGPDAFRKFVNQFVWTFRYNNVGSEEFQRLAASFCGEFRREARVEMEKLVVSWLRGAGIPRIEAIRTSKNKIVLMQKRFVLSQSEFESNRETQKHNSHFYVPLFIDLYHNSTQIGTLQVNFATKTKEILLPPHVSTFLLRTSKNIPAILKQNSPELLFSSIPFETLSNDTLIRELRSRFYLLRNGEDSVSTFLQFITRLMAFFDSSQQYPVIIITQLLSILKELRLTLRENLPLLPRFDEWIRRLFSSYRDSLLQNNWNAMDSLQKSAGKSTLFFLLWVHDSTTESFIDRRFGGKSIEFLELG</sequence>
<proteinExistence type="inferred from homology"/>
<dbReference type="Gene3D" id="2.60.40.1730">
    <property type="entry name" value="tricorn interacting facor f3 domain"/>
    <property type="match status" value="1"/>
</dbReference>
<evidence type="ECO:0000313" key="11">
    <source>
        <dbReference type="Proteomes" id="UP000008312"/>
    </source>
</evidence>
<comment type="cofactor">
    <cofactor evidence="1">
        <name>Zn(2+)</name>
        <dbReference type="ChEBI" id="CHEBI:29105"/>
    </cofactor>
</comment>
<feature type="domain" description="Aminopeptidase N-like N-terminal" evidence="9">
    <location>
        <begin position="1"/>
        <end position="76"/>
    </location>
</feature>
<dbReference type="InterPro" id="IPR050344">
    <property type="entry name" value="Peptidase_M1_aminopeptidases"/>
</dbReference>
<dbReference type="GeneID" id="24919778"/>
<evidence type="ECO:0000256" key="7">
    <source>
        <dbReference type="ARBA" id="ARBA00023049"/>
    </source>
</evidence>
<keyword evidence="4" id="KW-0479">Metal-binding</keyword>
<dbReference type="GO" id="GO:0005737">
    <property type="term" value="C:cytoplasm"/>
    <property type="evidence" value="ECO:0007669"/>
    <property type="project" value="TreeGrafter"/>
</dbReference>
<dbReference type="InterPro" id="IPR014782">
    <property type="entry name" value="Peptidase_M1_dom"/>
</dbReference>
<organism evidence="10">
    <name type="scientific">Blastocystis hominis</name>
    <dbReference type="NCBI Taxonomy" id="12968"/>
    <lineage>
        <taxon>Eukaryota</taxon>
        <taxon>Sar</taxon>
        <taxon>Stramenopiles</taxon>
        <taxon>Bigyra</taxon>
        <taxon>Opalozoa</taxon>
        <taxon>Opalinata</taxon>
        <taxon>Blastocystidae</taxon>
        <taxon>Blastocystis</taxon>
    </lineage>
</organism>
<dbReference type="PANTHER" id="PTHR11533">
    <property type="entry name" value="PROTEASE M1 ZINC METALLOPROTEASE"/>
    <property type="match status" value="1"/>
</dbReference>
<dbReference type="OrthoDB" id="79562at2759"/>
<keyword evidence="6" id="KW-0862">Zinc</keyword>
<evidence type="ECO:0000256" key="6">
    <source>
        <dbReference type="ARBA" id="ARBA00022833"/>
    </source>
</evidence>
<keyword evidence="5" id="KW-0378">Hydrolase</keyword>
<gene>
    <name evidence="10" type="ORF">GSBLH_T00002625001</name>
</gene>
<dbReference type="RefSeq" id="XP_012896556.1">
    <property type="nucleotide sequence ID" value="XM_013041102.1"/>
</dbReference>
<dbReference type="InterPro" id="IPR045357">
    <property type="entry name" value="Aminopeptidase_N-like_N"/>
</dbReference>
<evidence type="ECO:0000313" key="10">
    <source>
        <dbReference type="EMBL" id="CBK22508.2"/>
    </source>
</evidence>